<accession>Q9D4Y9</accession>
<keyword evidence="1" id="KW-1133">Transmembrane helix</keyword>
<keyword evidence="1" id="KW-0472">Membrane</keyword>
<keyword evidence="1" id="KW-0812">Transmembrane</keyword>
<reference evidence="2" key="1">
    <citation type="journal article" date="1999" name="Methods Enzymol.">
        <title>High-efficiency full-length cDNA cloning.</title>
        <authorList>
            <person name="Carninci P."/>
            <person name="Hayashizaki Y."/>
        </authorList>
    </citation>
    <scope>NUCLEOTIDE SEQUENCE</scope>
    <source>
        <strain evidence="2">C57BL/6J</strain>
        <tissue evidence="2">Testis</tissue>
    </source>
</reference>
<reference evidence="2" key="3">
    <citation type="journal article" date="2000" name="Genome Res.">
        <title>RIKEN integrated sequence analysis (RISA) system--384-format sequencing pipeline with 384 multicapillary sequencer.</title>
        <authorList>
            <person name="Shibata K."/>
            <person name="Itoh M."/>
            <person name="Aizawa K."/>
            <person name="Nagaoka S."/>
            <person name="Sasaki N."/>
            <person name="Carninci P."/>
            <person name="Konno H."/>
            <person name="Akiyama J."/>
            <person name="Nishi K."/>
            <person name="Kitsunai T."/>
            <person name="Tashiro H."/>
            <person name="Itoh M."/>
            <person name="Sumi N."/>
            <person name="Ishii Y."/>
            <person name="Nakamura S."/>
            <person name="Hazama M."/>
            <person name="Nishine T."/>
            <person name="Harada A."/>
            <person name="Yamamoto R."/>
            <person name="Matsumoto H."/>
            <person name="Sakaguchi S."/>
            <person name="Ikegami T."/>
            <person name="Kashiwagi K."/>
            <person name="Fujiwake S."/>
            <person name="Inoue K."/>
            <person name="Togawa Y."/>
            <person name="Izawa M."/>
            <person name="Ohara E."/>
            <person name="Watahiki M."/>
            <person name="Yoneda Y."/>
            <person name="Ishikawa T."/>
            <person name="Ozawa K."/>
            <person name="Tanaka T."/>
            <person name="Matsuura S."/>
            <person name="Kawai J."/>
            <person name="Okazaki Y."/>
            <person name="Muramatsu M."/>
            <person name="Inoue Y."/>
            <person name="Kira A."/>
            <person name="Hayashizaki Y."/>
        </authorList>
    </citation>
    <scope>NUCLEOTIDE SEQUENCE</scope>
    <source>
        <strain evidence="2">C57BL/6J</strain>
        <tissue evidence="2">Testis</tissue>
    </source>
</reference>
<reference evidence="2" key="2">
    <citation type="journal article" date="2000" name="Genome Res.">
        <title>Normalization and subtraction of cap-trapper-selected cDNAs to prepare full-length cDNA libraries for rapid discovery of new genes.</title>
        <authorList>
            <person name="Carninci P."/>
            <person name="Shibata Y."/>
            <person name="Hayatsu N."/>
            <person name="Sugahara Y."/>
            <person name="Shibata K."/>
            <person name="Itoh M."/>
            <person name="Konno H."/>
            <person name="Okazaki Y."/>
            <person name="Muramatsu M."/>
            <person name="Hayashizaki Y."/>
        </authorList>
    </citation>
    <scope>NUCLEOTIDE SEQUENCE</scope>
    <source>
        <strain evidence="2">C57BL/6J</strain>
        <tissue evidence="2">Testis</tissue>
    </source>
</reference>
<sequence length="112" mass="12741">MRVCLTPSTTSGDTSAYLLPPLLLSPREPHPPSGPTDRAIHTHQDSLQINMHHTQVLIFQGFLFFFLFFICFAFAFFFFFFLVVVGLPNLRPRAKNHIEMMLSCGVRKGQLA</sequence>
<reference evidence="2" key="4">
    <citation type="submission" date="2000-07" db="EMBL/GenBank/DDBJ databases">
        <authorList>
            <person name="Adachi J."/>
            <person name="Aizawa K."/>
            <person name="Akahira S."/>
            <person name="Akimura T."/>
            <person name="Arai A."/>
            <person name="Aono H."/>
            <person name="Arakawa T."/>
            <person name="Bono H."/>
            <person name="Carninci P."/>
            <person name="Fukuda S."/>
            <person name="Fukunishi Y."/>
            <person name="Furuno M."/>
            <person name="Hanagaki T."/>
            <person name="Hara A."/>
            <person name="Hayatsu N."/>
            <person name="Hiramoto K."/>
            <person name="Hiraoka T."/>
            <person name="Hori F."/>
            <person name="Imotani K."/>
            <person name="Ishii Y."/>
            <person name="Itoh M."/>
            <person name="Izawa M."/>
            <person name="Kasukawa T."/>
            <person name="Kato H."/>
            <person name="Kawai J."/>
            <person name="Kojima Y."/>
            <person name="Konno H."/>
            <person name="Kouda M."/>
            <person name="Koya S."/>
            <person name="Kurihara C."/>
            <person name="Matsuyama T."/>
            <person name="Miyazaki A."/>
            <person name="Nishi K."/>
            <person name="Nomura K."/>
            <person name="Numazaki R."/>
            <person name="Ohno M."/>
            <person name="Okazaki Y."/>
            <person name="Okido T."/>
            <person name="Owa C."/>
            <person name="Saito H."/>
            <person name="Saito R."/>
            <person name="Sakai C."/>
            <person name="Sakai K."/>
            <person name="Sano H."/>
            <person name="Sasaki D."/>
            <person name="Shibata K."/>
            <person name="Shibata Y."/>
            <person name="Shinagawa A."/>
            <person name="Shiraki T."/>
            <person name="Sogabe Y."/>
            <person name="Suzuki H."/>
            <person name="Tagami M."/>
            <person name="Tagawa A."/>
            <person name="Takahashi F."/>
            <person name="Tanaka T."/>
            <person name="Tejima Y."/>
            <person name="Toya T."/>
            <person name="Yamamura T."/>
            <person name="Yasunishi A."/>
            <person name="Yoshida K."/>
            <person name="Yoshino M."/>
            <person name="Muramatsu M."/>
            <person name="Hayashizaki Y."/>
        </authorList>
    </citation>
    <scope>NUCLEOTIDE SEQUENCE</scope>
    <source>
        <strain evidence="2">C57BL/6J</strain>
        <tissue evidence="2">Testis</tissue>
    </source>
</reference>
<reference evidence="2" key="8">
    <citation type="journal article" date="2005" name="Science">
        <title>Antisense Transcription in the Mammalian Transcriptome.</title>
        <authorList>
            <consortium name="RIKEN Genome Exploration Research Group and Genome Science Group (Genome Network Project Core Group) and the FANTOM Consortium"/>
        </authorList>
    </citation>
    <scope>NUCLEOTIDE SEQUENCE</scope>
    <source>
        <strain evidence="2">C57BL/6J</strain>
        <tissue evidence="2">Testis</tissue>
    </source>
</reference>
<reference evidence="2" key="7">
    <citation type="journal article" date="2005" name="Science">
        <title>The Transcriptional Landscape of the Mammalian Genome.</title>
        <authorList>
            <consortium name="The FANTOM Consortium"/>
            <consortium name="Riken Genome Exploration Research Group and Genome Science Group (Genome Network Project Core Group)"/>
        </authorList>
    </citation>
    <scope>NUCLEOTIDE SEQUENCE</scope>
    <source>
        <strain evidence="2">C57BL/6J</strain>
        <tissue evidence="2">Testis</tissue>
    </source>
</reference>
<dbReference type="EMBL" id="AK015990">
    <property type="protein sequence ID" value="BAB30069.1"/>
    <property type="molecule type" value="mRNA"/>
</dbReference>
<reference evidence="2" key="5">
    <citation type="journal article" date="2001" name="Nature">
        <title>Functional annotation of a full-length mouse cDNA collection.</title>
        <authorList>
            <consortium name="The RIKEN Genome Exploration Research Group Phase II Team and the FANTOM Consortium"/>
        </authorList>
    </citation>
    <scope>NUCLEOTIDE SEQUENCE</scope>
    <source>
        <strain evidence="2">C57BL/6J</strain>
        <tissue evidence="2">Testis</tissue>
    </source>
</reference>
<reference evidence="2" key="6">
    <citation type="journal article" date="2002" name="Nature">
        <title>Analysis of the mouse transcriptome based on functional annotation of 60,770 full-length cDNAs.</title>
        <authorList>
            <consortium name="The FANTOM Consortium and the RIKEN Genome Exploration Research Group Phase I and II Team"/>
        </authorList>
    </citation>
    <scope>NUCLEOTIDE SEQUENCE</scope>
    <source>
        <strain evidence="2">C57BL/6J</strain>
        <tissue evidence="2">Testis</tissue>
    </source>
</reference>
<protein>
    <submittedName>
        <fullName evidence="2">Uncharacterized protein</fullName>
    </submittedName>
</protein>
<dbReference type="AlphaFoldDB" id="Q9D4Y9"/>
<organism evidence="2">
    <name type="scientific">Mus musculus</name>
    <name type="common">Mouse</name>
    <dbReference type="NCBI Taxonomy" id="10090"/>
    <lineage>
        <taxon>Eukaryota</taxon>
        <taxon>Metazoa</taxon>
        <taxon>Chordata</taxon>
        <taxon>Craniata</taxon>
        <taxon>Vertebrata</taxon>
        <taxon>Euteleostomi</taxon>
        <taxon>Mammalia</taxon>
        <taxon>Eutheria</taxon>
        <taxon>Euarchontoglires</taxon>
        <taxon>Glires</taxon>
        <taxon>Rodentia</taxon>
        <taxon>Myomorpha</taxon>
        <taxon>Muroidea</taxon>
        <taxon>Muridae</taxon>
        <taxon>Murinae</taxon>
        <taxon>Mus</taxon>
        <taxon>Mus</taxon>
    </lineage>
</organism>
<evidence type="ECO:0000313" key="2">
    <source>
        <dbReference type="EMBL" id="BAB30069.1"/>
    </source>
</evidence>
<name>Q9D4Y9_MOUSE</name>
<feature type="transmembrane region" description="Helical" evidence="1">
    <location>
        <begin position="57"/>
        <end position="87"/>
    </location>
</feature>
<proteinExistence type="evidence at transcript level"/>
<evidence type="ECO:0000256" key="1">
    <source>
        <dbReference type="SAM" id="Phobius"/>
    </source>
</evidence>